<dbReference type="Pfam" id="PF00583">
    <property type="entry name" value="Acetyltransf_1"/>
    <property type="match status" value="1"/>
</dbReference>
<evidence type="ECO:0000313" key="3">
    <source>
        <dbReference type="Proteomes" id="UP001165287"/>
    </source>
</evidence>
<name>A0ABS7UL27_9BACI</name>
<dbReference type="SUPFAM" id="SSF55729">
    <property type="entry name" value="Acyl-CoA N-acyltransferases (Nat)"/>
    <property type="match status" value="1"/>
</dbReference>
<dbReference type="RefSeq" id="WP_224135867.1">
    <property type="nucleotide sequence ID" value="NZ_JAIQUM010000001.1"/>
</dbReference>
<protein>
    <submittedName>
        <fullName evidence="2">GNAT family N-acetyltransferase</fullName>
    </submittedName>
</protein>
<dbReference type="Gene3D" id="3.40.630.30">
    <property type="match status" value="1"/>
</dbReference>
<dbReference type="PROSITE" id="PS51186">
    <property type="entry name" value="GNAT"/>
    <property type="match status" value="1"/>
</dbReference>
<dbReference type="InterPro" id="IPR000182">
    <property type="entry name" value="GNAT_dom"/>
</dbReference>
<sequence length="155" mass="18197">MTKFSSEKLESDDLEFLRLLIIASEEWQNEECGVEDLQSYLFSYSMYNGEWRIWSIDHKKVGASYVLEWSPSNEKPWVGTILVHPSYRMKGIGKRILTEIGNKLRHKGHKALFAGCPIRQDLWLQFLGKCGFEQFKVEMDETTKREFMITVKPLK</sequence>
<keyword evidence="3" id="KW-1185">Reference proteome</keyword>
<dbReference type="EMBL" id="JAIQUM010000001">
    <property type="protein sequence ID" value="MBZ5748757.1"/>
    <property type="molecule type" value="Genomic_DNA"/>
</dbReference>
<evidence type="ECO:0000313" key="2">
    <source>
        <dbReference type="EMBL" id="MBZ5748757.1"/>
    </source>
</evidence>
<evidence type="ECO:0000259" key="1">
    <source>
        <dbReference type="PROSITE" id="PS51186"/>
    </source>
</evidence>
<comment type="caution">
    <text evidence="2">The sequence shown here is derived from an EMBL/GenBank/DDBJ whole genome shotgun (WGS) entry which is preliminary data.</text>
</comment>
<dbReference type="InterPro" id="IPR016181">
    <property type="entry name" value="Acyl_CoA_acyltransferase"/>
</dbReference>
<accession>A0ABS7UL27</accession>
<organism evidence="2 3">
    <name type="scientific">Metabacillus rhizolycopersici</name>
    <dbReference type="NCBI Taxonomy" id="2875709"/>
    <lineage>
        <taxon>Bacteria</taxon>
        <taxon>Bacillati</taxon>
        <taxon>Bacillota</taxon>
        <taxon>Bacilli</taxon>
        <taxon>Bacillales</taxon>
        <taxon>Bacillaceae</taxon>
        <taxon>Metabacillus</taxon>
    </lineage>
</organism>
<feature type="domain" description="N-acetyltransferase" evidence="1">
    <location>
        <begin position="4"/>
        <end position="155"/>
    </location>
</feature>
<reference evidence="2" key="1">
    <citation type="submission" date="2024-05" db="EMBL/GenBank/DDBJ databases">
        <title>Metabacillus sp. nov., isolated from the rhizosphere soil of tomato plants.</title>
        <authorList>
            <person name="Ma R."/>
        </authorList>
    </citation>
    <scope>NUCLEOTIDE SEQUENCE</scope>
    <source>
        <strain evidence="2">DBTR6</strain>
    </source>
</reference>
<dbReference type="CDD" id="cd04301">
    <property type="entry name" value="NAT_SF"/>
    <property type="match status" value="1"/>
</dbReference>
<proteinExistence type="predicted"/>
<gene>
    <name evidence="2" type="ORF">K9V48_00460</name>
</gene>
<dbReference type="Proteomes" id="UP001165287">
    <property type="component" value="Unassembled WGS sequence"/>
</dbReference>